<evidence type="ECO:0000313" key="3">
    <source>
        <dbReference type="EMBL" id="KAL3288224.1"/>
    </source>
</evidence>
<gene>
    <name evidence="3" type="ORF">HHI36_002673</name>
</gene>
<evidence type="ECO:0000313" key="4">
    <source>
        <dbReference type="Proteomes" id="UP001516400"/>
    </source>
</evidence>
<dbReference type="Pfam" id="PF03645">
    <property type="entry name" value="Tctex-1"/>
    <property type="match status" value="1"/>
</dbReference>
<dbReference type="InterPro" id="IPR038586">
    <property type="entry name" value="Tctex-1-like_sf"/>
</dbReference>
<proteinExistence type="inferred from homology"/>
<feature type="region of interest" description="Disordered" evidence="2">
    <location>
        <begin position="1"/>
        <end position="81"/>
    </location>
</feature>
<reference evidence="3 4" key="1">
    <citation type="journal article" date="2021" name="BMC Biol.">
        <title>Horizontally acquired antibacterial genes associated with adaptive radiation of ladybird beetles.</title>
        <authorList>
            <person name="Li H.S."/>
            <person name="Tang X.F."/>
            <person name="Huang Y.H."/>
            <person name="Xu Z.Y."/>
            <person name="Chen M.L."/>
            <person name="Du X.Y."/>
            <person name="Qiu B.Y."/>
            <person name="Chen P.T."/>
            <person name="Zhang W."/>
            <person name="Slipinski A."/>
            <person name="Escalona H.E."/>
            <person name="Waterhouse R.M."/>
            <person name="Zwick A."/>
            <person name="Pang H."/>
        </authorList>
    </citation>
    <scope>NUCLEOTIDE SEQUENCE [LARGE SCALE GENOMIC DNA]</scope>
    <source>
        <strain evidence="3">SYSU2018</strain>
    </source>
</reference>
<feature type="compositionally biased region" description="Basic and acidic residues" evidence="2">
    <location>
        <begin position="36"/>
        <end position="73"/>
    </location>
</feature>
<dbReference type="CDD" id="cd21451">
    <property type="entry name" value="DLC-like_TCTEX1D"/>
    <property type="match status" value="1"/>
</dbReference>
<comment type="similarity">
    <text evidence="1">Belongs to the dynein light chain Tctex-type family.</text>
</comment>
<dbReference type="AlphaFoldDB" id="A0ABD2PBB5"/>
<dbReference type="PANTHER" id="PTHR21255:SF65">
    <property type="entry name" value="TCTEX1 DOMAIN-CONTAINING PROTEIN 2"/>
    <property type="match status" value="1"/>
</dbReference>
<keyword evidence="4" id="KW-1185">Reference proteome</keyword>
<organism evidence="3 4">
    <name type="scientific">Cryptolaemus montrouzieri</name>
    <dbReference type="NCBI Taxonomy" id="559131"/>
    <lineage>
        <taxon>Eukaryota</taxon>
        <taxon>Metazoa</taxon>
        <taxon>Ecdysozoa</taxon>
        <taxon>Arthropoda</taxon>
        <taxon>Hexapoda</taxon>
        <taxon>Insecta</taxon>
        <taxon>Pterygota</taxon>
        <taxon>Neoptera</taxon>
        <taxon>Endopterygota</taxon>
        <taxon>Coleoptera</taxon>
        <taxon>Polyphaga</taxon>
        <taxon>Cucujiformia</taxon>
        <taxon>Coccinelloidea</taxon>
        <taxon>Coccinellidae</taxon>
        <taxon>Scymninae</taxon>
        <taxon>Scymnini</taxon>
        <taxon>Cryptolaemus</taxon>
    </lineage>
</organism>
<sequence>MAEEEHPPDNAGPPPEANEQTMVSGETPEPVPATETKSKPHTSSEKVPETLELASKKKSMEPRKDSMSIERRRSSMRARTESLNSRAKLALGSIISIKKSDTVGDLVGEKGKAARFLNTYKLDSDKPFNSEKVQKIMEEILLEALEGPYDEAKCPLKAKQASGAIRAKVKELEFDRYKLVCIVTIGEKHHQDLMIACRFLWDMERDRFAMFSHETSHVFGVALCFGVYYE</sequence>
<accession>A0ABD2PBB5</accession>
<dbReference type="Proteomes" id="UP001516400">
    <property type="component" value="Unassembled WGS sequence"/>
</dbReference>
<evidence type="ECO:0000256" key="2">
    <source>
        <dbReference type="SAM" id="MobiDB-lite"/>
    </source>
</evidence>
<dbReference type="Gene3D" id="3.30.1140.40">
    <property type="entry name" value="Tctex-1"/>
    <property type="match status" value="1"/>
</dbReference>
<evidence type="ECO:0000256" key="1">
    <source>
        <dbReference type="ARBA" id="ARBA00005361"/>
    </source>
</evidence>
<name>A0ABD2PBB5_9CUCU</name>
<comment type="caution">
    <text evidence="3">The sequence shown here is derived from an EMBL/GenBank/DDBJ whole genome shotgun (WGS) entry which is preliminary data.</text>
</comment>
<dbReference type="EMBL" id="JABFTP020000185">
    <property type="protein sequence ID" value="KAL3288224.1"/>
    <property type="molecule type" value="Genomic_DNA"/>
</dbReference>
<dbReference type="InterPro" id="IPR005334">
    <property type="entry name" value="Tctex-1-like"/>
</dbReference>
<protein>
    <submittedName>
        <fullName evidence="3">Uncharacterized protein</fullName>
    </submittedName>
</protein>
<dbReference type="PANTHER" id="PTHR21255">
    <property type="entry name" value="T-COMPLEX-ASSOCIATED-TESTIS-EXPRESSED 1/ DYNEIN LIGHT CHAIN"/>
    <property type="match status" value="1"/>
</dbReference>